<evidence type="ECO:0000313" key="6">
    <source>
        <dbReference type="EMBL" id="MBB5984302.1"/>
    </source>
</evidence>
<gene>
    <name evidence="6" type="ORF">HNP60_000276</name>
</gene>
<dbReference type="EMBL" id="JACHKA010000001">
    <property type="protein sequence ID" value="MBB5984302.1"/>
    <property type="molecule type" value="Genomic_DNA"/>
</dbReference>
<feature type="DNA-binding region" description="H-T-H motif" evidence="4">
    <location>
        <begin position="43"/>
        <end position="62"/>
    </location>
</feature>
<dbReference type="PANTHER" id="PTHR30055">
    <property type="entry name" value="HTH-TYPE TRANSCRIPTIONAL REGULATOR RUTR"/>
    <property type="match status" value="1"/>
</dbReference>
<dbReference type="Proteomes" id="UP001138540">
    <property type="component" value="Unassembled WGS sequence"/>
</dbReference>
<dbReference type="Pfam" id="PF00440">
    <property type="entry name" value="TetR_N"/>
    <property type="match status" value="1"/>
</dbReference>
<dbReference type="InterPro" id="IPR015292">
    <property type="entry name" value="Tscrpt_reg_YbiH_C"/>
</dbReference>
<dbReference type="InterPro" id="IPR001647">
    <property type="entry name" value="HTH_TetR"/>
</dbReference>
<evidence type="ECO:0000256" key="3">
    <source>
        <dbReference type="ARBA" id="ARBA00023163"/>
    </source>
</evidence>
<evidence type="ECO:0000256" key="2">
    <source>
        <dbReference type="ARBA" id="ARBA00023125"/>
    </source>
</evidence>
<dbReference type="PANTHER" id="PTHR30055:SF234">
    <property type="entry name" value="HTH-TYPE TRANSCRIPTIONAL REGULATOR BETI"/>
    <property type="match status" value="1"/>
</dbReference>
<protein>
    <submittedName>
        <fullName evidence="6">AcrR family transcriptional regulator</fullName>
    </submittedName>
</protein>
<keyword evidence="3" id="KW-0804">Transcription</keyword>
<proteinExistence type="predicted"/>
<dbReference type="RefSeq" id="WP_184149233.1">
    <property type="nucleotide sequence ID" value="NZ_JACHKA010000001.1"/>
</dbReference>
<dbReference type="Pfam" id="PF09209">
    <property type="entry name" value="CecR_C"/>
    <property type="match status" value="1"/>
</dbReference>
<reference evidence="6 7" key="1">
    <citation type="submission" date="2020-08" db="EMBL/GenBank/DDBJ databases">
        <title>Exploring microbial biodiversity for novel pathways involved in the catabolism of aromatic compounds derived from lignin.</title>
        <authorList>
            <person name="Elkins J."/>
        </authorList>
    </citation>
    <scope>NUCLEOTIDE SEQUENCE [LARGE SCALE GENOMIC DNA]</scope>
    <source>
        <strain evidence="6 7">B1D3A</strain>
    </source>
</reference>
<dbReference type="PRINTS" id="PR00455">
    <property type="entry name" value="HTHTETR"/>
</dbReference>
<comment type="caution">
    <text evidence="6">The sequence shown here is derived from an EMBL/GenBank/DDBJ whole genome shotgun (WGS) entry which is preliminary data.</text>
</comment>
<dbReference type="InterPro" id="IPR050109">
    <property type="entry name" value="HTH-type_TetR-like_transc_reg"/>
</dbReference>
<organism evidence="6 7">
    <name type="scientific">Sphingobium lignivorans</name>
    <dbReference type="NCBI Taxonomy" id="2735886"/>
    <lineage>
        <taxon>Bacteria</taxon>
        <taxon>Pseudomonadati</taxon>
        <taxon>Pseudomonadota</taxon>
        <taxon>Alphaproteobacteria</taxon>
        <taxon>Sphingomonadales</taxon>
        <taxon>Sphingomonadaceae</taxon>
        <taxon>Sphingobium</taxon>
    </lineage>
</organism>
<accession>A0ABR6NAL3</accession>
<feature type="domain" description="HTH tetR-type" evidence="5">
    <location>
        <begin position="20"/>
        <end position="80"/>
    </location>
</feature>
<dbReference type="InterPro" id="IPR009057">
    <property type="entry name" value="Homeodomain-like_sf"/>
</dbReference>
<evidence type="ECO:0000259" key="5">
    <source>
        <dbReference type="PROSITE" id="PS50977"/>
    </source>
</evidence>
<dbReference type="Gene3D" id="1.10.357.10">
    <property type="entry name" value="Tetracycline Repressor, domain 2"/>
    <property type="match status" value="1"/>
</dbReference>
<keyword evidence="2 4" id="KW-0238">DNA-binding</keyword>
<evidence type="ECO:0000313" key="7">
    <source>
        <dbReference type="Proteomes" id="UP001138540"/>
    </source>
</evidence>
<evidence type="ECO:0000256" key="1">
    <source>
        <dbReference type="ARBA" id="ARBA00023015"/>
    </source>
</evidence>
<keyword evidence="7" id="KW-1185">Reference proteome</keyword>
<dbReference type="Gene3D" id="1.10.10.60">
    <property type="entry name" value="Homeodomain-like"/>
    <property type="match status" value="1"/>
</dbReference>
<dbReference type="SUPFAM" id="SSF48498">
    <property type="entry name" value="Tetracyclin repressor-like, C-terminal domain"/>
    <property type="match status" value="1"/>
</dbReference>
<keyword evidence="1" id="KW-0805">Transcription regulation</keyword>
<name>A0ABR6NAL3_9SPHN</name>
<sequence length="224" mass="24231">MPSVTATDRPAQDRAGQDGSLVSLRIIEAAIQQFACAGFAGASTREIARASGTAMSSITYHFGGKEGLYLACADHVAEQIGAVHAPLLDQIRAHPPADAESARTALLALLENFARFMLAPQSERFSQFVVREQQRPTEAFERIYARVMAPVLETAVGLLALARPSLDEQARRALVLHCLGMALVLRIARACVARTMEAEDIDPETADMLIASVRRSARTLLMES</sequence>
<dbReference type="PROSITE" id="PS50977">
    <property type="entry name" value="HTH_TETR_2"/>
    <property type="match status" value="1"/>
</dbReference>
<evidence type="ECO:0000256" key="4">
    <source>
        <dbReference type="PROSITE-ProRule" id="PRU00335"/>
    </source>
</evidence>
<dbReference type="InterPro" id="IPR036271">
    <property type="entry name" value="Tet_transcr_reg_TetR-rel_C_sf"/>
</dbReference>
<dbReference type="SUPFAM" id="SSF46689">
    <property type="entry name" value="Homeodomain-like"/>
    <property type="match status" value="1"/>
</dbReference>